<dbReference type="Gene3D" id="2.40.170.20">
    <property type="entry name" value="TonB-dependent receptor, beta-barrel domain"/>
    <property type="match status" value="1"/>
</dbReference>
<dbReference type="InterPro" id="IPR039426">
    <property type="entry name" value="TonB-dep_rcpt-like"/>
</dbReference>
<dbReference type="PANTHER" id="PTHR30069:SF29">
    <property type="entry name" value="HEMOGLOBIN AND HEMOGLOBIN-HAPTOGLOBIN-BINDING PROTEIN 1-RELATED"/>
    <property type="match status" value="1"/>
</dbReference>
<evidence type="ECO:0000256" key="2">
    <source>
        <dbReference type="ARBA" id="ARBA00022448"/>
    </source>
</evidence>
<dbReference type="RefSeq" id="WP_079690360.1">
    <property type="nucleotide sequence ID" value="NZ_FUZU01000005.1"/>
</dbReference>
<dbReference type="GO" id="GO:0015344">
    <property type="term" value="F:siderophore uptake transmembrane transporter activity"/>
    <property type="evidence" value="ECO:0007669"/>
    <property type="project" value="TreeGrafter"/>
</dbReference>
<keyword evidence="12" id="KW-1185">Reference proteome</keyword>
<evidence type="ECO:0000256" key="9">
    <source>
        <dbReference type="SAM" id="SignalP"/>
    </source>
</evidence>
<evidence type="ECO:0000313" key="12">
    <source>
        <dbReference type="Proteomes" id="UP000190961"/>
    </source>
</evidence>
<evidence type="ECO:0000256" key="6">
    <source>
        <dbReference type="ARBA" id="ARBA00023136"/>
    </source>
</evidence>
<dbReference type="EMBL" id="FUZU01000005">
    <property type="protein sequence ID" value="SKC89506.1"/>
    <property type="molecule type" value="Genomic_DNA"/>
</dbReference>
<keyword evidence="2 8" id="KW-0813">Transport</keyword>
<keyword evidence="6 8" id="KW-0472">Membrane</keyword>
<sequence length="710" mass="79114">MNLQAVIFNSKKAMQYKYLALCFMLLSGSLWAQTTEDNTSSGDPYKFTVDQDILNLKFEGDATVNIQGASGKQEDVNKTPYTATVLTREEIENAGALTIPEALRLAPGLFVQQTVNGLYEVYIQGTEALPTVSNLSDARSKMVLVMIDNMPVNNYFDAGVLWETLPVSLNDVERIEIVRSPANVFFGRDAASGVINIITRTPESNKISVQGSAQRSFAPNAAKTTFSNASVSLGIRDKFFVRLSGNYNSTRRFQDELYVFGVQRYVPSDSLLFYRSTADKTNLYGSLARQDYAVNAFLRFVPNENVEVTAALANQNSEAQTIYEGFEEFALSRRTSVTNFANFNARIYKLNVQASYTFGDQNLATGYPGYQFDIHKLNSRIYYTINIKNFRIMPGASYQETGFNDEGYHSTDAVYPDIIHGNRKLSNYGFFLKGGASFLEDKLVVDGGVRKDFFSSNDQSLLSYQGAVAYNPIERILLRAAYAKGGTGNFARDIFDESISTTVQGVSIQRVINPALTGSTVRNIEVGTRVQATDKILVSIDYFMTRTTNLIQGLSSTDSSGSNTYERVNATTVLKRNGITPSVTANFSSKFKLRAFATLQHTNFQSDTTVNHNNYTPKYFGGITGTFRTLLEKLTVGASVYLYDSYTMKTTRGEVVLPSKVIPNLKVSYKFWQESTVYINARNFLNDQSKEYIFSDDVPAMYLVGVNLNF</sequence>
<gene>
    <name evidence="11" type="ORF">SAMN05660236_5868</name>
</gene>
<evidence type="ECO:0000313" key="11">
    <source>
        <dbReference type="EMBL" id="SKC89506.1"/>
    </source>
</evidence>
<name>A0A1T5MMU0_9BACT</name>
<dbReference type="PANTHER" id="PTHR30069">
    <property type="entry name" value="TONB-DEPENDENT OUTER MEMBRANE RECEPTOR"/>
    <property type="match status" value="1"/>
</dbReference>
<evidence type="ECO:0000256" key="3">
    <source>
        <dbReference type="ARBA" id="ARBA00022452"/>
    </source>
</evidence>
<dbReference type="InterPro" id="IPR012910">
    <property type="entry name" value="Plug_dom"/>
</dbReference>
<protein>
    <submittedName>
        <fullName evidence="11">Iron complex outermembrane recepter protein</fullName>
    </submittedName>
</protein>
<dbReference type="GO" id="GO:0009279">
    <property type="term" value="C:cell outer membrane"/>
    <property type="evidence" value="ECO:0007669"/>
    <property type="project" value="UniProtKB-SubCell"/>
</dbReference>
<proteinExistence type="inferred from homology"/>
<comment type="subcellular location">
    <subcellularLocation>
        <location evidence="1 8">Cell outer membrane</location>
        <topology evidence="1 8">Multi-pass membrane protein</topology>
    </subcellularLocation>
</comment>
<evidence type="ECO:0000259" key="10">
    <source>
        <dbReference type="Pfam" id="PF07715"/>
    </source>
</evidence>
<dbReference type="GO" id="GO:0044718">
    <property type="term" value="P:siderophore transmembrane transport"/>
    <property type="evidence" value="ECO:0007669"/>
    <property type="project" value="TreeGrafter"/>
</dbReference>
<dbReference type="Pfam" id="PF07715">
    <property type="entry name" value="Plug"/>
    <property type="match status" value="1"/>
</dbReference>
<feature type="domain" description="TonB-dependent receptor plug" evidence="10">
    <location>
        <begin position="76"/>
        <end position="194"/>
    </location>
</feature>
<dbReference type="InterPro" id="IPR037066">
    <property type="entry name" value="Plug_dom_sf"/>
</dbReference>
<dbReference type="InterPro" id="IPR036942">
    <property type="entry name" value="Beta-barrel_TonB_sf"/>
</dbReference>
<dbReference type="STRING" id="688867.SAMN05660236_5868"/>
<evidence type="ECO:0000256" key="4">
    <source>
        <dbReference type="ARBA" id="ARBA00022692"/>
    </source>
</evidence>
<evidence type="ECO:0000256" key="5">
    <source>
        <dbReference type="ARBA" id="ARBA00022729"/>
    </source>
</evidence>
<keyword evidence="5 9" id="KW-0732">Signal</keyword>
<dbReference type="Gene3D" id="2.170.130.10">
    <property type="entry name" value="TonB-dependent receptor, plug domain"/>
    <property type="match status" value="1"/>
</dbReference>
<keyword evidence="3 8" id="KW-1134">Transmembrane beta strand</keyword>
<evidence type="ECO:0000256" key="8">
    <source>
        <dbReference type="PROSITE-ProRule" id="PRU01360"/>
    </source>
</evidence>
<dbReference type="AlphaFoldDB" id="A0A1T5MMU0"/>
<feature type="chain" id="PRO_5012843640" evidence="9">
    <location>
        <begin position="33"/>
        <end position="710"/>
    </location>
</feature>
<accession>A0A1T5MMU0</accession>
<keyword evidence="4 8" id="KW-0812">Transmembrane</keyword>
<feature type="signal peptide" evidence="9">
    <location>
        <begin position="1"/>
        <end position="32"/>
    </location>
</feature>
<dbReference type="Proteomes" id="UP000190961">
    <property type="component" value="Unassembled WGS sequence"/>
</dbReference>
<evidence type="ECO:0000256" key="1">
    <source>
        <dbReference type="ARBA" id="ARBA00004571"/>
    </source>
</evidence>
<keyword evidence="7 8" id="KW-0998">Cell outer membrane</keyword>
<comment type="similarity">
    <text evidence="8">Belongs to the TonB-dependent receptor family.</text>
</comment>
<evidence type="ECO:0000256" key="7">
    <source>
        <dbReference type="ARBA" id="ARBA00023237"/>
    </source>
</evidence>
<dbReference type="SUPFAM" id="SSF56935">
    <property type="entry name" value="Porins"/>
    <property type="match status" value="1"/>
</dbReference>
<organism evidence="11 12">
    <name type="scientific">Ohtaekwangia koreensis</name>
    <dbReference type="NCBI Taxonomy" id="688867"/>
    <lineage>
        <taxon>Bacteria</taxon>
        <taxon>Pseudomonadati</taxon>
        <taxon>Bacteroidota</taxon>
        <taxon>Cytophagia</taxon>
        <taxon>Cytophagales</taxon>
        <taxon>Fulvivirgaceae</taxon>
        <taxon>Ohtaekwangia</taxon>
    </lineage>
</organism>
<reference evidence="11 12" key="1">
    <citation type="submission" date="2017-02" db="EMBL/GenBank/DDBJ databases">
        <authorList>
            <person name="Peterson S.W."/>
        </authorList>
    </citation>
    <scope>NUCLEOTIDE SEQUENCE [LARGE SCALE GENOMIC DNA]</scope>
    <source>
        <strain evidence="11 12">DSM 25262</strain>
    </source>
</reference>
<dbReference type="PROSITE" id="PS52016">
    <property type="entry name" value="TONB_DEPENDENT_REC_3"/>
    <property type="match status" value="1"/>
</dbReference>
<dbReference type="OrthoDB" id="9764669at2"/>